<dbReference type="PANTHER" id="PTHR43806:SF11">
    <property type="entry name" value="CEREVISIN-RELATED"/>
    <property type="match status" value="1"/>
</dbReference>
<dbReference type="InterPro" id="IPR000209">
    <property type="entry name" value="Peptidase_S8/S53_dom"/>
</dbReference>
<dbReference type="OrthoDB" id="206201at2759"/>
<dbReference type="Gene3D" id="3.40.50.200">
    <property type="entry name" value="Peptidase S8/S53 domain"/>
    <property type="match status" value="1"/>
</dbReference>
<feature type="active site" description="Charge relay system" evidence="5">
    <location>
        <position position="367"/>
    </location>
</feature>
<feature type="chain" id="PRO_5007893306" evidence="7">
    <location>
        <begin position="21"/>
        <end position="424"/>
    </location>
</feature>
<dbReference type="GO" id="GO:0006508">
    <property type="term" value="P:proteolysis"/>
    <property type="evidence" value="ECO:0007669"/>
    <property type="project" value="UniProtKB-KW"/>
</dbReference>
<dbReference type="SUPFAM" id="SSF52743">
    <property type="entry name" value="Subtilisin-like"/>
    <property type="match status" value="1"/>
</dbReference>
<dbReference type="RefSeq" id="XP_018703987.1">
    <property type="nucleotide sequence ID" value="XM_018848851.1"/>
</dbReference>
<dbReference type="STRING" id="1081104.A0A167V590"/>
<dbReference type="PANTHER" id="PTHR43806">
    <property type="entry name" value="PEPTIDASE S8"/>
    <property type="match status" value="1"/>
</dbReference>
<dbReference type="InterPro" id="IPR023828">
    <property type="entry name" value="Peptidase_S8_Ser-AS"/>
</dbReference>
<evidence type="ECO:0000259" key="8">
    <source>
        <dbReference type="Pfam" id="PF00082"/>
    </source>
</evidence>
<feature type="domain" description="Peptidase S8/S53" evidence="8">
    <location>
        <begin position="169"/>
        <end position="389"/>
    </location>
</feature>
<evidence type="ECO:0000256" key="2">
    <source>
        <dbReference type="ARBA" id="ARBA00022670"/>
    </source>
</evidence>
<keyword evidence="4 5" id="KW-0720">Serine protease</keyword>
<dbReference type="CDD" id="cd04077">
    <property type="entry name" value="Peptidases_S8_PCSK9_ProteinaseK_like"/>
    <property type="match status" value="1"/>
</dbReference>
<protein>
    <submittedName>
        <fullName evidence="9">Oryzin</fullName>
    </submittedName>
</protein>
<dbReference type="InterPro" id="IPR023827">
    <property type="entry name" value="Peptidase_S8_Asp-AS"/>
</dbReference>
<sequence length="424" mass="43964">MTQLHMLSSLILLLAGFAAAAPTNPVGLPDSTGFRLPIRNGNVAAASMVPNRYIIVYSKGFNSTTIDAKEASFAASLKKRNLGKRGLGGNPLSTEVKSYTLNKWRASVLDADDDMFMEIYNSNEVDYIEADTKVHTSVTISQTNATPGLARLSHNQAGNTNYVYDASAGEGVTAYIVDTGIRASHIEFEGRAVQAANFIDRVDTDENGHGSHVAGTIGGATYGVAKKVQLRAVKVLGADGGGSNSGVLDGLRFVFQDVQQRGLAGKAVMNMSLGGPKSDAINTAIKQLVSAGIIPVVAAGNENQDASATSPASSPDAITVGAIDAETDAKASFSNFGQPVDVFAPGVNVLSVGIRSDTDRKMLSGTSMASPHVAGLAAYLIGVQGQTQQPAAVENMVEGLASRTGAFVRGNQRGTTNIIANNGS</sequence>
<evidence type="ECO:0000256" key="3">
    <source>
        <dbReference type="ARBA" id="ARBA00022801"/>
    </source>
</evidence>
<evidence type="ECO:0000256" key="1">
    <source>
        <dbReference type="ARBA" id="ARBA00011073"/>
    </source>
</evidence>
<reference evidence="9 10" key="1">
    <citation type="journal article" date="2016" name="Genome Biol. Evol.">
        <title>Divergent and convergent evolution of fungal pathogenicity.</title>
        <authorList>
            <person name="Shang Y."/>
            <person name="Xiao G."/>
            <person name="Zheng P."/>
            <person name="Cen K."/>
            <person name="Zhan S."/>
            <person name="Wang C."/>
        </authorList>
    </citation>
    <scope>NUCLEOTIDE SEQUENCE [LARGE SCALE GENOMIC DNA]</scope>
    <source>
        <strain evidence="9 10">ARSEF 2679</strain>
    </source>
</reference>
<feature type="active site" description="Charge relay system" evidence="5">
    <location>
        <position position="178"/>
    </location>
</feature>
<dbReference type="Pfam" id="PF00082">
    <property type="entry name" value="Peptidase_S8"/>
    <property type="match status" value="1"/>
</dbReference>
<dbReference type="InterPro" id="IPR022398">
    <property type="entry name" value="Peptidase_S8_His-AS"/>
</dbReference>
<keyword evidence="2 5" id="KW-0645">Protease</keyword>
<dbReference type="PROSITE" id="PS00138">
    <property type="entry name" value="SUBTILASE_SER"/>
    <property type="match status" value="1"/>
</dbReference>
<evidence type="ECO:0000313" key="9">
    <source>
        <dbReference type="EMBL" id="OAA62237.1"/>
    </source>
</evidence>
<evidence type="ECO:0000256" key="4">
    <source>
        <dbReference type="ARBA" id="ARBA00022825"/>
    </source>
</evidence>
<feature type="active site" description="Charge relay system" evidence="5">
    <location>
        <position position="209"/>
    </location>
</feature>
<evidence type="ECO:0000313" key="10">
    <source>
        <dbReference type="Proteomes" id="UP000076744"/>
    </source>
</evidence>
<dbReference type="InterPro" id="IPR050131">
    <property type="entry name" value="Peptidase_S8_subtilisin-like"/>
</dbReference>
<dbReference type="PROSITE" id="PS00136">
    <property type="entry name" value="SUBTILASE_ASP"/>
    <property type="match status" value="1"/>
</dbReference>
<dbReference type="PROSITE" id="PS00137">
    <property type="entry name" value="SUBTILASE_HIS"/>
    <property type="match status" value="1"/>
</dbReference>
<dbReference type="GO" id="GO:0004252">
    <property type="term" value="F:serine-type endopeptidase activity"/>
    <property type="evidence" value="ECO:0007669"/>
    <property type="project" value="UniProtKB-UniRule"/>
</dbReference>
<dbReference type="GeneID" id="30021538"/>
<evidence type="ECO:0000256" key="6">
    <source>
        <dbReference type="RuleBase" id="RU003355"/>
    </source>
</evidence>
<dbReference type="Proteomes" id="UP000076744">
    <property type="component" value="Unassembled WGS sequence"/>
</dbReference>
<dbReference type="PROSITE" id="PS51892">
    <property type="entry name" value="SUBTILASE"/>
    <property type="match status" value="1"/>
</dbReference>
<dbReference type="InterPro" id="IPR015500">
    <property type="entry name" value="Peptidase_S8_subtilisin-rel"/>
</dbReference>
<gene>
    <name evidence="9" type="ORF">ISF_05246</name>
</gene>
<dbReference type="InterPro" id="IPR034193">
    <property type="entry name" value="PCSK9_ProteinaseK-like"/>
</dbReference>
<dbReference type="InterPro" id="IPR036852">
    <property type="entry name" value="Peptidase_S8/S53_dom_sf"/>
</dbReference>
<evidence type="ECO:0000256" key="5">
    <source>
        <dbReference type="PROSITE-ProRule" id="PRU01240"/>
    </source>
</evidence>
<keyword evidence="10" id="KW-1185">Reference proteome</keyword>
<evidence type="ECO:0000256" key="7">
    <source>
        <dbReference type="SAM" id="SignalP"/>
    </source>
</evidence>
<accession>A0A167V590</accession>
<proteinExistence type="inferred from homology"/>
<name>A0A167V590_CORFA</name>
<comment type="similarity">
    <text evidence="1 5 6">Belongs to the peptidase S8 family.</text>
</comment>
<feature type="signal peptide" evidence="7">
    <location>
        <begin position="1"/>
        <end position="20"/>
    </location>
</feature>
<keyword evidence="7" id="KW-0732">Signal</keyword>
<comment type="caution">
    <text evidence="9">The sequence shown here is derived from an EMBL/GenBank/DDBJ whole genome shotgun (WGS) entry which is preliminary data.</text>
</comment>
<dbReference type="PRINTS" id="PR00723">
    <property type="entry name" value="SUBTILISIN"/>
</dbReference>
<keyword evidence="3 5" id="KW-0378">Hydrolase</keyword>
<dbReference type="AlphaFoldDB" id="A0A167V590"/>
<dbReference type="EMBL" id="AZHB01000012">
    <property type="protein sequence ID" value="OAA62237.1"/>
    <property type="molecule type" value="Genomic_DNA"/>
</dbReference>
<dbReference type="FunFam" id="3.40.50.200:FF:000007">
    <property type="entry name" value="Subtilisin-like serine protease"/>
    <property type="match status" value="1"/>
</dbReference>
<organism evidence="9 10">
    <name type="scientific">Cordyceps fumosorosea (strain ARSEF 2679)</name>
    <name type="common">Isaria fumosorosea</name>
    <dbReference type="NCBI Taxonomy" id="1081104"/>
    <lineage>
        <taxon>Eukaryota</taxon>
        <taxon>Fungi</taxon>
        <taxon>Dikarya</taxon>
        <taxon>Ascomycota</taxon>
        <taxon>Pezizomycotina</taxon>
        <taxon>Sordariomycetes</taxon>
        <taxon>Hypocreomycetidae</taxon>
        <taxon>Hypocreales</taxon>
        <taxon>Cordycipitaceae</taxon>
        <taxon>Cordyceps</taxon>
    </lineage>
</organism>